<feature type="domain" description="SPT2 homolog N-terminal" evidence="5">
    <location>
        <begin position="1"/>
        <end position="89"/>
    </location>
</feature>
<evidence type="ECO:0000313" key="6">
    <source>
        <dbReference type="Proteomes" id="UP000694920"/>
    </source>
</evidence>
<feature type="compositionally biased region" description="Basic and acidic residues" evidence="4">
    <location>
        <begin position="243"/>
        <end position="295"/>
    </location>
</feature>
<keyword evidence="6" id="KW-1185">Reference proteome</keyword>
<comment type="similarity">
    <text evidence="1">Belongs to the SPT2 family.</text>
</comment>
<dbReference type="GO" id="GO:0042393">
    <property type="term" value="F:histone binding"/>
    <property type="evidence" value="ECO:0007669"/>
    <property type="project" value="TreeGrafter"/>
</dbReference>
<dbReference type="KEGG" id="ccin:107272911"/>
<dbReference type="Pfam" id="PF08243">
    <property type="entry name" value="SPT2"/>
    <property type="match status" value="1"/>
</dbReference>
<dbReference type="RefSeq" id="XP_024945986.1">
    <property type="nucleotide sequence ID" value="XM_025090218.1"/>
</dbReference>
<dbReference type="GO" id="GO:0005730">
    <property type="term" value="C:nucleolus"/>
    <property type="evidence" value="ECO:0007669"/>
    <property type="project" value="TreeGrafter"/>
</dbReference>
<dbReference type="AlphaFoldDB" id="A0AAJ7RRV6"/>
<accession>A0AAJ7RRV6</accession>
<dbReference type="GO" id="GO:0003677">
    <property type="term" value="F:DNA binding"/>
    <property type="evidence" value="ECO:0007669"/>
    <property type="project" value="TreeGrafter"/>
</dbReference>
<evidence type="ECO:0000313" key="7">
    <source>
        <dbReference type="RefSeq" id="XP_024945986.1"/>
    </source>
</evidence>
<keyword evidence="3" id="KW-0175">Coiled coil</keyword>
<sequence>MDFGTLLSVAQKNEGSKQPIACYRTKFTPPKKESKQSKNLSENIKKFLARKEEEERRKASEEKRKKENLLALRDHKTQSRINKHLKVCKSANKSVLADAIDNENTAVTMAGPSQPDEDDYGYVSQEASAFYNQLMNKYNNLPPEKPLFSDSGKRTVKDIASTKDRVKQALKQKELEDTLGHRRKRKSSSLTEKETEPDAKEKASGDRDRDKEKEKEKDKEEKPKVKKRPPAPPPIDFVQLLKLAEKKQHEPIVLEPKPKPKVEEPERLMTKKQMKEYLKEKEWRERKEQREKNPESAKIPATAKAPPPQSGRIPKLSNGKSSPEKTERPLTKSTTTSSVRKQADKEKSSTLSTSNSKSSEKDLIQEERKKLEAVKKELEEIKRRIEEENKKKLELQSKIKKSDASAPSATKSVSKTTKSSDKPMNSSKDVKPRQLPPADVKPRPFPPQDIKRQVSSSQDVKPRHFPPQDVKPKSLPANGKTRQFPPGDIRPVKRPLSHKDARRGGPVHKRRIHDDEDEYDSELDDFIDDGPEEGAEDYSKYISEIFGYDKSKYRDYEDDDDAMESNFAQQLKEEYVSTKIGIMEDLEDIRMEALEKKRKALLKKKSKK</sequence>
<feature type="compositionally biased region" description="Polar residues" evidence="4">
    <location>
        <begin position="331"/>
        <end position="340"/>
    </location>
</feature>
<feature type="compositionally biased region" description="Basic and acidic residues" evidence="4">
    <location>
        <begin position="191"/>
        <end position="223"/>
    </location>
</feature>
<proteinExistence type="inferred from homology"/>
<evidence type="ECO:0000256" key="1">
    <source>
        <dbReference type="ARBA" id="ARBA00006461"/>
    </source>
</evidence>
<dbReference type="Pfam" id="PF22878">
    <property type="entry name" value="SPT2_N"/>
    <property type="match status" value="1"/>
</dbReference>
<evidence type="ECO:0000259" key="5">
    <source>
        <dbReference type="Pfam" id="PF22878"/>
    </source>
</evidence>
<feature type="compositionally biased region" description="Basic and acidic residues" evidence="4">
    <location>
        <begin position="151"/>
        <end position="180"/>
    </location>
</feature>
<feature type="compositionally biased region" description="Low complexity" evidence="4">
    <location>
        <begin position="404"/>
        <end position="417"/>
    </location>
</feature>
<dbReference type="InterPro" id="IPR054552">
    <property type="entry name" value="SPT2_N"/>
</dbReference>
<dbReference type="PANTHER" id="PTHR22691:SF8">
    <property type="entry name" value="PROTEIN SPT2 HOMOLOG"/>
    <property type="match status" value="1"/>
</dbReference>
<feature type="region of interest" description="Disordered" evidence="4">
    <location>
        <begin position="139"/>
        <end position="364"/>
    </location>
</feature>
<dbReference type="PANTHER" id="PTHR22691">
    <property type="entry name" value="YEAST SPT2-RELATED"/>
    <property type="match status" value="1"/>
</dbReference>
<reference evidence="7" key="1">
    <citation type="submission" date="2025-08" db="UniProtKB">
        <authorList>
            <consortium name="RefSeq"/>
        </authorList>
    </citation>
    <scope>IDENTIFICATION</scope>
</reference>
<protein>
    <recommendedName>
        <fullName evidence="2">Protein SPT2 homolog</fullName>
    </recommendedName>
</protein>
<evidence type="ECO:0000256" key="2">
    <source>
        <dbReference type="ARBA" id="ARBA00013786"/>
    </source>
</evidence>
<feature type="region of interest" description="Disordered" evidence="4">
    <location>
        <begin position="384"/>
        <end position="534"/>
    </location>
</feature>
<dbReference type="GO" id="GO:0006334">
    <property type="term" value="P:nucleosome assembly"/>
    <property type="evidence" value="ECO:0007669"/>
    <property type="project" value="TreeGrafter"/>
</dbReference>
<evidence type="ECO:0000256" key="3">
    <source>
        <dbReference type="ARBA" id="ARBA00023054"/>
    </source>
</evidence>
<feature type="compositionally biased region" description="Acidic residues" evidence="4">
    <location>
        <begin position="515"/>
        <end position="534"/>
    </location>
</feature>
<dbReference type="SMART" id="SM00784">
    <property type="entry name" value="SPT2"/>
    <property type="match status" value="1"/>
</dbReference>
<feature type="region of interest" description="Disordered" evidence="4">
    <location>
        <begin position="50"/>
        <end position="75"/>
    </location>
</feature>
<gene>
    <name evidence="7" type="primary">LOC107272911</name>
</gene>
<name>A0AAJ7RRV6_CEPCN</name>
<dbReference type="InterPro" id="IPR013256">
    <property type="entry name" value="Chromatin_SPT2"/>
</dbReference>
<evidence type="ECO:0000256" key="4">
    <source>
        <dbReference type="SAM" id="MobiDB-lite"/>
    </source>
</evidence>
<dbReference type="GO" id="GO:0006360">
    <property type="term" value="P:transcription by RNA polymerase I"/>
    <property type="evidence" value="ECO:0007669"/>
    <property type="project" value="TreeGrafter"/>
</dbReference>
<dbReference type="Proteomes" id="UP000694920">
    <property type="component" value="Unplaced"/>
</dbReference>
<organism evidence="6 7">
    <name type="scientific">Cephus cinctus</name>
    <name type="common">Wheat stem sawfly</name>
    <dbReference type="NCBI Taxonomy" id="211228"/>
    <lineage>
        <taxon>Eukaryota</taxon>
        <taxon>Metazoa</taxon>
        <taxon>Ecdysozoa</taxon>
        <taxon>Arthropoda</taxon>
        <taxon>Hexapoda</taxon>
        <taxon>Insecta</taxon>
        <taxon>Pterygota</taxon>
        <taxon>Neoptera</taxon>
        <taxon>Endopterygota</taxon>
        <taxon>Hymenoptera</taxon>
        <taxon>Cephoidea</taxon>
        <taxon>Cephidae</taxon>
        <taxon>Cephus</taxon>
    </lineage>
</organism>
<dbReference type="GeneID" id="107272911"/>
<feature type="compositionally biased region" description="Basic and acidic residues" evidence="4">
    <location>
        <begin position="384"/>
        <end position="403"/>
    </location>
</feature>